<dbReference type="EMBL" id="HBJA01010987">
    <property type="protein sequence ID" value="CAE0792352.1"/>
    <property type="molecule type" value="Transcribed_RNA"/>
</dbReference>
<dbReference type="GO" id="GO:0005730">
    <property type="term" value="C:nucleolus"/>
    <property type="evidence" value="ECO:0007669"/>
    <property type="project" value="UniProtKB-SubCell"/>
</dbReference>
<dbReference type="GO" id="GO:0003723">
    <property type="term" value="F:RNA binding"/>
    <property type="evidence" value="ECO:0007669"/>
    <property type="project" value="UniProtKB-UniRule"/>
</dbReference>
<reference evidence="8" key="1">
    <citation type="submission" date="2021-01" db="EMBL/GenBank/DDBJ databases">
        <authorList>
            <person name="Corre E."/>
            <person name="Pelletier E."/>
            <person name="Niang G."/>
            <person name="Scheremetjew M."/>
            <person name="Finn R."/>
            <person name="Kale V."/>
            <person name="Holt S."/>
            <person name="Cochrane G."/>
            <person name="Meng A."/>
            <person name="Brown T."/>
            <person name="Cohen L."/>
        </authorList>
    </citation>
    <scope>NUCLEOTIDE SEQUENCE</scope>
    <source>
        <strain evidence="8">CCMP1594</strain>
    </source>
</reference>
<accession>A0A6T1QEQ0</accession>
<keyword evidence="2 4" id="KW-0694">RNA-binding</keyword>
<protein>
    <recommendedName>
        <fullName evidence="6">RRM domain-containing protein</fullName>
    </recommendedName>
</protein>
<dbReference type="SUPFAM" id="SSF54928">
    <property type="entry name" value="RNA-binding domain, RBD"/>
    <property type="match status" value="1"/>
</dbReference>
<dbReference type="AlphaFoldDB" id="A0A6T1QEQ0"/>
<dbReference type="SMART" id="SM00360">
    <property type="entry name" value="RRM"/>
    <property type="match status" value="1"/>
</dbReference>
<evidence type="ECO:0000256" key="4">
    <source>
        <dbReference type="PROSITE-ProRule" id="PRU00176"/>
    </source>
</evidence>
<dbReference type="InterPro" id="IPR000504">
    <property type="entry name" value="RRM_dom"/>
</dbReference>
<keyword evidence="3" id="KW-0539">Nucleus</keyword>
<feature type="domain" description="RRM" evidence="6">
    <location>
        <begin position="47"/>
        <end position="125"/>
    </location>
</feature>
<gene>
    <name evidence="7" type="ORF">EGYM00163_LOCUS3468</name>
    <name evidence="8" type="ORF">EGYM00163_LOCUS3469</name>
</gene>
<dbReference type="EMBL" id="HBJA01010988">
    <property type="protein sequence ID" value="CAE0792353.1"/>
    <property type="molecule type" value="Transcribed_RNA"/>
</dbReference>
<feature type="region of interest" description="Disordered" evidence="5">
    <location>
        <begin position="1"/>
        <end position="32"/>
    </location>
</feature>
<evidence type="ECO:0000256" key="1">
    <source>
        <dbReference type="ARBA" id="ARBA00004604"/>
    </source>
</evidence>
<evidence type="ECO:0000313" key="8">
    <source>
        <dbReference type="EMBL" id="CAE0792353.1"/>
    </source>
</evidence>
<proteinExistence type="predicted"/>
<evidence type="ECO:0000256" key="3">
    <source>
        <dbReference type="ARBA" id="ARBA00023242"/>
    </source>
</evidence>
<evidence type="ECO:0000256" key="5">
    <source>
        <dbReference type="SAM" id="MobiDB-lite"/>
    </source>
</evidence>
<feature type="compositionally biased region" description="Basic and acidic residues" evidence="5">
    <location>
        <begin position="23"/>
        <end position="32"/>
    </location>
</feature>
<feature type="compositionally biased region" description="Basic residues" evidence="5">
    <location>
        <begin position="211"/>
        <end position="230"/>
    </location>
</feature>
<feature type="compositionally biased region" description="Basic and acidic residues" evidence="5">
    <location>
        <begin position="231"/>
        <end position="243"/>
    </location>
</feature>
<comment type="subcellular location">
    <subcellularLocation>
        <location evidence="1">Nucleus</location>
        <location evidence="1">Nucleolus</location>
    </subcellularLocation>
</comment>
<organism evidence="8">
    <name type="scientific">Eutreptiella gymnastica</name>
    <dbReference type="NCBI Taxonomy" id="73025"/>
    <lineage>
        <taxon>Eukaryota</taxon>
        <taxon>Discoba</taxon>
        <taxon>Euglenozoa</taxon>
        <taxon>Euglenida</taxon>
        <taxon>Spirocuta</taxon>
        <taxon>Euglenophyceae</taxon>
        <taxon>Eutreptiales</taxon>
        <taxon>Eutreptiaceae</taxon>
        <taxon>Eutreptiella</taxon>
    </lineage>
</organism>
<dbReference type="Pfam" id="PF00076">
    <property type="entry name" value="RRM_1"/>
    <property type="match status" value="1"/>
</dbReference>
<sequence length="243" mass="27530">MELERLKEAENVVEDSDLESTDGAEKAMEKKKELTPAEKAMIAKTSNVVMIRGLPHGFYEEALFGFLSQYGRVKNVFVPRSAKTGKVRGHAFVQFQRKAVAEQVAFEMHGYYIKGQVLKADLKPAETVNPNWHDNMDRINMDKRIRLYGMPRERLRLPRENVSNVGPKKRVLKQMNAKITRLEALGINVAHLDLPKLAPEIETIKPNPEHKHSKKKSLSRKSQTPHKRAAGKAEKAGIKETTA</sequence>
<evidence type="ECO:0000313" key="7">
    <source>
        <dbReference type="EMBL" id="CAE0792352.1"/>
    </source>
</evidence>
<dbReference type="PROSITE" id="PS50102">
    <property type="entry name" value="RRM"/>
    <property type="match status" value="1"/>
</dbReference>
<feature type="compositionally biased region" description="Acidic residues" evidence="5">
    <location>
        <begin position="11"/>
        <end position="22"/>
    </location>
</feature>
<dbReference type="PANTHER" id="PTHR46754">
    <property type="entry name" value="MKI67 FHA DOMAIN-INTERACTING NUCLEOLAR PHOSPHOPROTEIN"/>
    <property type="match status" value="1"/>
</dbReference>
<evidence type="ECO:0000259" key="6">
    <source>
        <dbReference type="PROSITE" id="PS50102"/>
    </source>
</evidence>
<feature type="region of interest" description="Disordered" evidence="5">
    <location>
        <begin position="202"/>
        <end position="243"/>
    </location>
</feature>
<dbReference type="InterPro" id="IPR035979">
    <property type="entry name" value="RBD_domain_sf"/>
</dbReference>
<dbReference type="Gene3D" id="3.30.70.330">
    <property type="match status" value="1"/>
</dbReference>
<dbReference type="InterPro" id="IPR012677">
    <property type="entry name" value="Nucleotide-bd_a/b_plait_sf"/>
</dbReference>
<feature type="compositionally biased region" description="Basic and acidic residues" evidence="5">
    <location>
        <begin position="1"/>
        <end position="10"/>
    </location>
</feature>
<name>A0A6T1QEQ0_9EUGL</name>
<evidence type="ECO:0000256" key="2">
    <source>
        <dbReference type="ARBA" id="ARBA00022884"/>
    </source>
</evidence>